<gene>
    <name evidence="1" type="ORF">GALL_03420</name>
</gene>
<dbReference type="AlphaFoldDB" id="A0A1J5TSV8"/>
<accession>A0A1J5TSV8</accession>
<dbReference type="EMBL" id="MLJW01000001">
    <property type="protein sequence ID" value="OIR19461.1"/>
    <property type="molecule type" value="Genomic_DNA"/>
</dbReference>
<dbReference type="PROSITE" id="PS51257">
    <property type="entry name" value="PROKAR_LIPOPROTEIN"/>
    <property type="match status" value="1"/>
</dbReference>
<sequence>MNRFCSSLPAMLMSIVLSACVASAPQAVNERPAWIDNPGNGVSASAGMHVRGAAAQEELAILRAREEYAKRFGVNIQSSQVVATTVAHDRASTVGAQVAHEDSRQVDVKAMVKAKWRDPDTDELWVWLVPSEQ</sequence>
<protein>
    <recommendedName>
        <fullName evidence="2">Lipoprotein</fullName>
    </recommendedName>
</protein>
<reference evidence="1" key="1">
    <citation type="submission" date="2016-10" db="EMBL/GenBank/DDBJ databases">
        <title>Sequence of Gallionella enrichment culture.</title>
        <authorList>
            <person name="Poehlein A."/>
            <person name="Muehling M."/>
            <person name="Daniel R."/>
        </authorList>
    </citation>
    <scope>NUCLEOTIDE SEQUENCE</scope>
</reference>
<comment type="caution">
    <text evidence="1">The sequence shown here is derived from an EMBL/GenBank/DDBJ whole genome shotgun (WGS) entry which is preliminary data.</text>
</comment>
<evidence type="ECO:0000313" key="1">
    <source>
        <dbReference type="EMBL" id="OIR19461.1"/>
    </source>
</evidence>
<organism evidence="1">
    <name type="scientific">mine drainage metagenome</name>
    <dbReference type="NCBI Taxonomy" id="410659"/>
    <lineage>
        <taxon>unclassified sequences</taxon>
        <taxon>metagenomes</taxon>
        <taxon>ecological metagenomes</taxon>
    </lineage>
</organism>
<name>A0A1J5TSV8_9ZZZZ</name>
<evidence type="ECO:0008006" key="2">
    <source>
        <dbReference type="Google" id="ProtNLM"/>
    </source>
</evidence>
<proteinExistence type="predicted"/>